<dbReference type="EMBL" id="JQIF01000109">
    <property type="protein sequence ID" value="KGJ51559.1"/>
    <property type="molecule type" value="Genomic_DNA"/>
</dbReference>
<evidence type="ECO:0000313" key="4">
    <source>
        <dbReference type="EMBL" id="MZH54299.1"/>
    </source>
</evidence>
<feature type="transmembrane region" description="Helical" evidence="1">
    <location>
        <begin position="91"/>
        <end position="112"/>
    </location>
</feature>
<reference evidence="3" key="4">
    <citation type="journal article" date="2022" name="Clin. Infect. Dis.">
        <title>Association between Clostridium innocuum and antibiotic-associated diarrhea in adults and children: A cross-sectional study and comparative genomics analysis.</title>
        <authorList>
            <person name="Cherny K.E."/>
            <person name="Muscat E.B."/>
            <person name="Balaji A."/>
            <person name="Mukherjee J."/>
            <person name="Ozer E.A."/>
            <person name="Angarone M.P."/>
            <person name="Hauser A.R."/>
            <person name="Sichel J.S."/>
            <person name="Amponsah E."/>
            <person name="Kociolek L.K."/>
        </authorList>
    </citation>
    <scope>NUCLEOTIDE SEQUENCE</scope>
    <source>
        <strain evidence="3">NU1-AC-029v</strain>
    </source>
</reference>
<evidence type="ECO:0000313" key="7">
    <source>
        <dbReference type="Proteomes" id="UP000503330"/>
    </source>
</evidence>
<protein>
    <submittedName>
        <fullName evidence="3">DUF2085 domain-containing protein</fullName>
    </submittedName>
    <submittedName>
        <fullName evidence="2">Membrane protein</fullName>
    </submittedName>
</protein>
<reference evidence="5 7" key="3">
    <citation type="submission" date="2020-02" db="EMBL/GenBank/DDBJ databases">
        <authorList>
            <person name="Kociolek L.K."/>
            <person name="Ozer E.A."/>
        </authorList>
    </citation>
    <scope>NUCLEOTIDE SEQUENCE [LARGE SCALE GENOMIC DNA]</scope>
    <source>
        <strain evidence="5 7">ATCC 14501</strain>
    </source>
</reference>
<evidence type="ECO:0000256" key="1">
    <source>
        <dbReference type="SAM" id="Phobius"/>
    </source>
</evidence>
<gene>
    <name evidence="2" type="ORF">CIAN88_19920</name>
    <name evidence="5" type="ORF">G4D54_18965</name>
    <name evidence="4" type="ORF">GT664_00695</name>
    <name evidence="3" type="ORF">MKC95_12125</name>
</gene>
<dbReference type="EMBL" id="CP048838">
    <property type="protein sequence ID" value="QJA04355.1"/>
    <property type="molecule type" value="Genomic_DNA"/>
</dbReference>
<dbReference type="RefSeq" id="WP_002605789.1">
    <property type="nucleotide sequence ID" value="NZ_AP025565.1"/>
</dbReference>
<dbReference type="Proteomes" id="UP001203972">
    <property type="component" value="Unassembled WGS sequence"/>
</dbReference>
<dbReference type="Proteomes" id="UP000604383">
    <property type="component" value="Unassembled WGS sequence"/>
</dbReference>
<evidence type="ECO:0000313" key="2">
    <source>
        <dbReference type="EMBL" id="KGJ51559.1"/>
    </source>
</evidence>
<evidence type="ECO:0000313" key="6">
    <source>
        <dbReference type="Proteomes" id="UP000030008"/>
    </source>
</evidence>
<reference evidence="4" key="2">
    <citation type="journal article" date="2019" name="Nat. Med.">
        <title>A library of human gut bacterial isolates paired with longitudinal multiomics data enables mechanistic microbiome research.</title>
        <authorList>
            <person name="Poyet M."/>
            <person name="Groussin M."/>
            <person name="Gibbons S.M."/>
            <person name="Avila-Pacheco J."/>
            <person name="Jiang X."/>
            <person name="Kearney S.M."/>
            <person name="Perrotta A.R."/>
            <person name="Berdy B."/>
            <person name="Zhao S."/>
            <person name="Lieberman T.D."/>
            <person name="Swanson P.K."/>
            <person name="Smith M."/>
            <person name="Roesemann S."/>
            <person name="Alexander J.E."/>
            <person name="Rich S.A."/>
            <person name="Livny J."/>
            <person name="Vlamakis H."/>
            <person name="Clish C."/>
            <person name="Bullock K."/>
            <person name="Deik A."/>
            <person name="Scott J."/>
            <person name="Pierce K.A."/>
            <person name="Xavier R.J."/>
            <person name="Alm E.J."/>
        </authorList>
    </citation>
    <scope>NUCLEOTIDE SEQUENCE</scope>
    <source>
        <strain evidence="4">BIOML-A12</strain>
    </source>
</reference>
<dbReference type="AlphaFoldDB" id="A0A099I0P8"/>
<name>A0A099I0P8_CLOIN</name>
<feature type="transmembrane region" description="Helical" evidence="1">
    <location>
        <begin position="50"/>
        <end position="70"/>
    </location>
</feature>
<dbReference type="Proteomes" id="UP000503330">
    <property type="component" value="Chromosome"/>
</dbReference>
<keyword evidence="1" id="KW-0812">Transmembrane</keyword>
<dbReference type="EMBL" id="WWTN01000001">
    <property type="protein sequence ID" value="MZH54299.1"/>
    <property type="molecule type" value="Genomic_DNA"/>
</dbReference>
<dbReference type="InterPro" id="IPR019206">
    <property type="entry name" value="DUF2085_TM"/>
</dbReference>
<dbReference type="EMBL" id="JAKTMA010000020">
    <property type="protein sequence ID" value="MCR0233516.1"/>
    <property type="molecule type" value="Genomic_DNA"/>
</dbReference>
<proteinExistence type="predicted"/>
<organism evidence="2 6">
    <name type="scientific">Clostridium innocuum</name>
    <dbReference type="NCBI Taxonomy" id="1522"/>
    <lineage>
        <taxon>Bacteria</taxon>
        <taxon>Bacillati</taxon>
        <taxon>Bacillota</taxon>
        <taxon>Clostridia</taxon>
        <taxon>Eubacteriales</taxon>
        <taxon>Clostridiaceae</taxon>
        <taxon>Clostridium</taxon>
    </lineage>
</organism>
<keyword evidence="1" id="KW-0472">Membrane</keyword>
<reference evidence="2 6" key="1">
    <citation type="submission" date="2014-08" db="EMBL/GenBank/DDBJ databases">
        <title>Clostridium innocuum, an unnegligible vancomycin-resistant pathogen causing extra-intestinal infections.</title>
        <authorList>
            <person name="Feng Y."/>
            <person name="Chiu C.-H."/>
        </authorList>
    </citation>
    <scope>NUCLEOTIDE SEQUENCE [LARGE SCALE GENOMIC DNA]</scope>
    <source>
        <strain evidence="2 6">AN88</strain>
    </source>
</reference>
<dbReference type="Pfam" id="PF09858">
    <property type="entry name" value="DUF2085"/>
    <property type="match status" value="1"/>
</dbReference>
<evidence type="ECO:0000313" key="5">
    <source>
        <dbReference type="EMBL" id="QJA04355.1"/>
    </source>
</evidence>
<accession>A0A099I0P8</accession>
<dbReference type="GeneID" id="61927664"/>
<evidence type="ECO:0000313" key="3">
    <source>
        <dbReference type="EMBL" id="MCR0233516.1"/>
    </source>
</evidence>
<keyword evidence="1" id="KW-1133">Transmembrane helix</keyword>
<sequence length="113" mass="12649">MNPDDIWLSLMHLFSRSCHQKAERSFFIHGYQCPVCARCSGLYLGYGFGILLWMFSVTLPLAVYGLFMLSMLIDWGLQAADVLPSTNVRRFVSGVLCGIAVIGIFHALLQAIF</sequence>
<dbReference type="Proteomes" id="UP000030008">
    <property type="component" value="Unassembled WGS sequence"/>
</dbReference>